<evidence type="ECO:0000313" key="7">
    <source>
        <dbReference type="EMBL" id="RGW55946.1"/>
    </source>
</evidence>
<accession>A0A3E4FAU3</accession>
<dbReference type="InterPro" id="IPR029045">
    <property type="entry name" value="ClpP/crotonase-like_dom_sf"/>
</dbReference>
<evidence type="ECO:0000256" key="2">
    <source>
        <dbReference type="ARBA" id="ARBA00022670"/>
    </source>
</evidence>
<dbReference type="Gene3D" id="3.90.226.10">
    <property type="entry name" value="2-enoyl-CoA Hydratase, Chain A, domain 1"/>
    <property type="match status" value="1"/>
</dbReference>
<organism evidence="6 9">
    <name type="scientific">Dorea formicigenerans</name>
    <dbReference type="NCBI Taxonomy" id="39486"/>
    <lineage>
        <taxon>Bacteria</taxon>
        <taxon>Bacillati</taxon>
        <taxon>Bacillota</taxon>
        <taxon>Clostridia</taxon>
        <taxon>Lachnospirales</taxon>
        <taxon>Lachnospiraceae</taxon>
        <taxon>Dorea</taxon>
    </lineage>
</organism>
<evidence type="ECO:0000313" key="10">
    <source>
        <dbReference type="Proteomes" id="UP000266376"/>
    </source>
</evidence>
<dbReference type="NCBIfam" id="TIGR00706">
    <property type="entry name" value="SppA_dom"/>
    <property type="match status" value="1"/>
</dbReference>
<proteinExistence type="inferred from homology"/>
<keyword evidence="2" id="KW-0645">Protease</keyword>
<dbReference type="RefSeq" id="WP_117494065.1">
    <property type="nucleotide sequence ID" value="NZ_QSGQ01000003.1"/>
</dbReference>
<dbReference type="GO" id="GO:0004176">
    <property type="term" value="F:ATP-dependent peptidase activity"/>
    <property type="evidence" value="ECO:0007669"/>
    <property type="project" value="InterPro"/>
</dbReference>
<dbReference type="SUPFAM" id="SSF52096">
    <property type="entry name" value="ClpP/crotonase"/>
    <property type="match status" value="1"/>
</dbReference>
<dbReference type="PRINTS" id="PR00127">
    <property type="entry name" value="CLPPROTEASEP"/>
</dbReference>
<dbReference type="Proteomes" id="UP000284883">
    <property type="component" value="Unassembled WGS sequence"/>
</dbReference>
<reference evidence="9 10" key="1">
    <citation type="submission" date="2018-08" db="EMBL/GenBank/DDBJ databases">
        <title>A genome reference for cultivated species of the human gut microbiota.</title>
        <authorList>
            <person name="Zou Y."/>
            <person name="Xue W."/>
            <person name="Luo G."/>
        </authorList>
    </citation>
    <scope>NUCLEOTIDE SEQUENCE [LARGE SCALE GENOMIC DNA]</scope>
    <source>
        <strain evidence="7 10">AF12-11</strain>
        <strain evidence="8 11">AM40-15AC</strain>
        <strain evidence="6 9">TM09-19AC</strain>
    </source>
</reference>
<evidence type="ECO:0000256" key="1">
    <source>
        <dbReference type="ARBA" id="ARBA00008683"/>
    </source>
</evidence>
<dbReference type="EMBL" id="QSGQ01000003">
    <property type="protein sequence ID" value="RHB40671.1"/>
    <property type="molecule type" value="Genomic_DNA"/>
</dbReference>
<dbReference type="CDD" id="cd07023">
    <property type="entry name" value="S49_Sppa_N_C"/>
    <property type="match status" value="1"/>
</dbReference>
<protein>
    <submittedName>
        <fullName evidence="6">Signal peptide peptidase SppA</fullName>
    </submittedName>
</protein>
<evidence type="ECO:0000313" key="6">
    <source>
        <dbReference type="EMBL" id="RGI86713.1"/>
    </source>
</evidence>
<dbReference type="InterPro" id="IPR002142">
    <property type="entry name" value="Peptidase_S49"/>
</dbReference>
<evidence type="ECO:0000256" key="4">
    <source>
        <dbReference type="ARBA" id="ARBA00022825"/>
    </source>
</evidence>
<dbReference type="GO" id="GO:0004252">
    <property type="term" value="F:serine-type endopeptidase activity"/>
    <property type="evidence" value="ECO:0007669"/>
    <property type="project" value="InterPro"/>
</dbReference>
<evidence type="ECO:0000313" key="11">
    <source>
        <dbReference type="Proteomes" id="UP000284883"/>
    </source>
</evidence>
<dbReference type="AlphaFoldDB" id="A0A3E4FAU3"/>
<comment type="caution">
    <text evidence="6">The sequence shown here is derived from an EMBL/GenBank/DDBJ whole genome shotgun (WGS) entry which is preliminary data.</text>
</comment>
<evidence type="ECO:0000259" key="5">
    <source>
        <dbReference type="Pfam" id="PF01343"/>
    </source>
</evidence>
<dbReference type="EMBL" id="QSAJ01000001">
    <property type="protein sequence ID" value="RGW55946.1"/>
    <property type="molecule type" value="Genomic_DNA"/>
</dbReference>
<keyword evidence="3" id="KW-0378">Hydrolase</keyword>
<gene>
    <name evidence="6" type="primary">sppA</name>
    <name evidence="8" type="ORF">DW885_06285</name>
    <name evidence="7" type="ORF">DWV67_00565</name>
    <name evidence="6" type="ORF">DXD84_00680</name>
</gene>
<evidence type="ECO:0000313" key="9">
    <source>
        <dbReference type="Proteomes" id="UP000260664"/>
    </source>
</evidence>
<evidence type="ECO:0000313" key="8">
    <source>
        <dbReference type="EMBL" id="RHB40671.1"/>
    </source>
</evidence>
<dbReference type="GO" id="GO:0006508">
    <property type="term" value="P:proteolysis"/>
    <property type="evidence" value="ECO:0007669"/>
    <property type="project" value="UniProtKB-KW"/>
</dbReference>
<sequence length="325" mass="35446">MKNKQIIGLIVAGAVFIVTGVTSVLTNTLSANTMAEDVTTMLTGELEFDPPADDYIGVVNVVGTIQEQTQSSVLDTSSGYQHNTTMDYIDSLMDDSDNKGILLYVDSPGGAVYESEELHDKLIEYKETTGRPIWTYMAHYAASGGYMTSVTGDKIYANKNTVTGSIGVIMSGYDMSGLYEKLGIRYVSITSGVNKDSSKLTDEQVAIYQSQVDECYQEFVNIVADGRDMSADQVKALADGRTYTAKQAKANGLIDEIATYQDVMNQMASELGVDEFYTPSSEESILAAIFSKAEKLVPKSEAQILKETAEEKESGVLMYYAEQLQ</sequence>
<dbReference type="PANTHER" id="PTHR42987:SF7">
    <property type="entry name" value="SIGNAL PEPTIDE PEPTIDASE SPPA-RELATED"/>
    <property type="match status" value="1"/>
</dbReference>
<comment type="similarity">
    <text evidence="1">Belongs to the peptidase S49 family.</text>
</comment>
<feature type="domain" description="Peptidase S49" evidence="5">
    <location>
        <begin position="128"/>
        <end position="273"/>
    </location>
</feature>
<name>A0A3E4FAU3_9FIRM</name>
<evidence type="ECO:0000256" key="3">
    <source>
        <dbReference type="ARBA" id="ARBA00022801"/>
    </source>
</evidence>
<dbReference type="InterPro" id="IPR004635">
    <property type="entry name" value="Pept_S49_SppA"/>
</dbReference>
<dbReference type="EMBL" id="QSOI01000001">
    <property type="protein sequence ID" value="RGI86713.1"/>
    <property type="molecule type" value="Genomic_DNA"/>
</dbReference>
<dbReference type="PANTHER" id="PTHR42987">
    <property type="entry name" value="PEPTIDASE S49"/>
    <property type="match status" value="1"/>
</dbReference>
<dbReference type="Proteomes" id="UP000260664">
    <property type="component" value="Unassembled WGS sequence"/>
</dbReference>
<dbReference type="Proteomes" id="UP000266376">
    <property type="component" value="Unassembled WGS sequence"/>
</dbReference>
<dbReference type="InterPro" id="IPR047272">
    <property type="entry name" value="S49_SppA_C"/>
</dbReference>
<keyword evidence="4" id="KW-0720">Serine protease</keyword>
<dbReference type="InterPro" id="IPR001907">
    <property type="entry name" value="ClpP"/>
</dbReference>
<dbReference type="Pfam" id="PF01343">
    <property type="entry name" value="Peptidase_S49"/>
    <property type="match status" value="1"/>
</dbReference>